<keyword evidence="9" id="KW-0735">Signal-anchor</keyword>
<evidence type="ECO:0000256" key="3">
    <source>
        <dbReference type="ARBA" id="ARBA00022588"/>
    </source>
</evidence>
<keyword evidence="6" id="KW-0430">Lectin</keyword>
<evidence type="ECO:0000256" key="1">
    <source>
        <dbReference type="ARBA" id="ARBA00004401"/>
    </source>
</evidence>
<evidence type="ECO:0000313" key="17">
    <source>
        <dbReference type="Ensembl" id="ENSUAMP00000029344.1"/>
    </source>
</evidence>
<gene>
    <name evidence="17" type="primary">CLEC4A</name>
</gene>
<dbReference type="FunFam" id="3.10.100.10:FF:000024">
    <property type="entry name" value="C-type lectin domain family 4 member A"/>
    <property type="match status" value="1"/>
</dbReference>
<organism evidence="17 18">
    <name type="scientific">Ursus americanus</name>
    <name type="common">American black bear</name>
    <name type="synonym">Euarctos americanus</name>
    <dbReference type="NCBI Taxonomy" id="9643"/>
    <lineage>
        <taxon>Eukaryota</taxon>
        <taxon>Metazoa</taxon>
        <taxon>Chordata</taxon>
        <taxon>Craniata</taxon>
        <taxon>Vertebrata</taxon>
        <taxon>Euteleostomi</taxon>
        <taxon>Mammalia</taxon>
        <taxon>Eutheria</taxon>
        <taxon>Laurasiatheria</taxon>
        <taxon>Carnivora</taxon>
        <taxon>Caniformia</taxon>
        <taxon>Ursidae</taxon>
        <taxon>Ursus</taxon>
    </lineage>
</organism>
<dbReference type="PROSITE" id="PS00615">
    <property type="entry name" value="C_TYPE_LECTIN_1"/>
    <property type="match status" value="1"/>
</dbReference>
<dbReference type="GO" id="GO:0002250">
    <property type="term" value="P:adaptive immune response"/>
    <property type="evidence" value="ECO:0007669"/>
    <property type="project" value="UniProtKB-KW"/>
</dbReference>
<dbReference type="GO" id="GO:0036037">
    <property type="term" value="P:CD8-positive, alpha-beta T cell activation"/>
    <property type="evidence" value="ECO:0007669"/>
    <property type="project" value="Ensembl"/>
</dbReference>
<dbReference type="GO" id="GO:0045087">
    <property type="term" value="P:innate immune response"/>
    <property type="evidence" value="ECO:0007669"/>
    <property type="project" value="UniProtKB-KW"/>
</dbReference>
<dbReference type="STRING" id="9643.ENSUAMP00000029344"/>
<sequence length="250" mass="29563">MSYGWQYCVIQEKGKRKRRRKETNPHKSNPSFPKLLLSLFLVLLLLLTISFFTAFMIFFQKYSQLLKEKKTIKELTHTELECMKENLTMEGSPISLYTSLLDLLLLHPKDLGLLYWSCCPKAWKSFSSNCYFISTTRRNWTESERNCLEMKAHLLVIHTKDEQDFIFQNLDINSAYYIGLSDPKGTRDWQWVDQTPYSESVTFWHSGEPNNPDEGCVMLNFRYISRKWGWNDVACNGRHKSLCKMMKIHL</sequence>
<keyword evidence="4 15" id="KW-0812">Transmembrane</keyword>
<reference evidence="17" key="3">
    <citation type="submission" date="2025-09" db="UniProtKB">
        <authorList>
            <consortium name="Ensembl"/>
        </authorList>
    </citation>
    <scope>IDENTIFICATION</scope>
</reference>
<dbReference type="InterPro" id="IPR016186">
    <property type="entry name" value="C-type_lectin-like/link_sf"/>
</dbReference>
<dbReference type="GO" id="GO:0005509">
    <property type="term" value="F:calcium ion binding"/>
    <property type="evidence" value="ECO:0007669"/>
    <property type="project" value="Ensembl"/>
</dbReference>
<reference evidence="17" key="2">
    <citation type="submission" date="2025-08" db="UniProtKB">
        <authorList>
            <consortium name="Ensembl"/>
        </authorList>
    </citation>
    <scope>IDENTIFICATION</scope>
</reference>
<dbReference type="PROSITE" id="PS50041">
    <property type="entry name" value="C_TYPE_LECTIN_2"/>
    <property type="match status" value="1"/>
</dbReference>
<evidence type="ECO:0000256" key="2">
    <source>
        <dbReference type="ARBA" id="ARBA00022475"/>
    </source>
</evidence>
<dbReference type="Ensembl" id="ENSUAMT00000032749.1">
    <property type="protein sequence ID" value="ENSUAMP00000029344.1"/>
    <property type="gene ID" value="ENSUAMG00000022610.1"/>
</dbReference>
<dbReference type="InterPro" id="IPR033989">
    <property type="entry name" value="CD209-like_CTLD"/>
</dbReference>
<dbReference type="InterPro" id="IPR001304">
    <property type="entry name" value="C-type_lectin-like"/>
</dbReference>
<dbReference type="SUPFAM" id="SSF56436">
    <property type="entry name" value="C-type lectin-like"/>
    <property type="match status" value="1"/>
</dbReference>
<dbReference type="InterPro" id="IPR016187">
    <property type="entry name" value="CTDL_fold"/>
</dbReference>
<protein>
    <submittedName>
        <fullName evidence="17">C-type lectin domain family 4 member A</fullName>
    </submittedName>
</protein>
<dbReference type="GO" id="GO:0002470">
    <property type="term" value="P:plasmacytoid dendritic cell antigen processing and presentation"/>
    <property type="evidence" value="ECO:0007669"/>
    <property type="project" value="Ensembl"/>
</dbReference>
<keyword evidence="18" id="KW-1185">Reference proteome</keyword>
<dbReference type="GO" id="GO:0005537">
    <property type="term" value="F:D-mannose binding"/>
    <property type="evidence" value="ECO:0007669"/>
    <property type="project" value="Ensembl"/>
</dbReference>
<evidence type="ECO:0000256" key="13">
    <source>
        <dbReference type="ARBA" id="ARBA00023157"/>
    </source>
</evidence>
<keyword evidence="11" id="KW-1064">Adaptive immunity</keyword>
<feature type="transmembrane region" description="Helical" evidence="15">
    <location>
        <begin position="35"/>
        <end position="59"/>
    </location>
</feature>
<evidence type="ECO:0000256" key="4">
    <source>
        <dbReference type="ARBA" id="ARBA00022692"/>
    </source>
</evidence>
<keyword evidence="7" id="KW-0106">Calcium</keyword>
<evidence type="ECO:0000256" key="9">
    <source>
        <dbReference type="ARBA" id="ARBA00022968"/>
    </source>
</evidence>
<keyword evidence="10 15" id="KW-1133">Transmembrane helix</keyword>
<evidence type="ECO:0000256" key="8">
    <source>
        <dbReference type="ARBA" id="ARBA00022859"/>
    </source>
</evidence>
<keyword evidence="3" id="KW-0399">Innate immunity</keyword>
<evidence type="ECO:0000256" key="10">
    <source>
        <dbReference type="ARBA" id="ARBA00022989"/>
    </source>
</evidence>
<dbReference type="GO" id="GO:0032720">
    <property type="term" value="P:negative regulation of tumor necrosis factor production"/>
    <property type="evidence" value="ECO:0007669"/>
    <property type="project" value="Ensembl"/>
</dbReference>
<accession>A0A452SAP6</accession>
<feature type="domain" description="C-type lectin" evidence="16">
    <location>
        <begin position="126"/>
        <end position="244"/>
    </location>
</feature>
<dbReference type="Pfam" id="PF00059">
    <property type="entry name" value="Lectin_C"/>
    <property type="match status" value="1"/>
</dbReference>
<dbReference type="SMART" id="SM00034">
    <property type="entry name" value="CLECT"/>
    <property type="match status" value="1"/>
</dbReference>
<proteinExistence type="predicted"/>
<keyword evidence="12 15" id="KW-0472">Membrane</keyword>
<dbReference type="GeneTree" id="ENSGT00940000158835"/>
<keyword evidence="14" id="KW-0325">Glycoprotein</keyword>
<keyword evidence="8" id="KW-0391">Immunity</keyword>
<dbReference type="Proteomes" id="UP000291022">
    <property type="component" value="Unassembled WGS sequence"/>
</dbReference>
<dbReference type="InterPro" id="IPR018378">
    <property type="entry name" value="C-type_lectin_CS"/>
</dbReference>
<dbReference type="CDD" id="cd03590">
    <property type="entry name" value="CLECT_DC-SIGN_like"/>
    <property type="match status" value="1"/>
</dbReference>
<keyword evidence="13" id="KW-1015">Disulfide bond</keyword>
<reference evidence="18" key="1">
    <citation type="submission" date="2016-06" db="EMBL/GenBank/DDBJ databases">
        <title>De novo assembly and RNA-Seq shows season-dependent expression and editing in black bear kidneys.</title>
        <authorList>
            <person name="Korstanje R."/>
            <person name="Srivastava A."/>
            <person name="Sarsani V.K."/>
            <person name="Sheehan S.M."/>
            <person name="Seger R.L."/>
            <person name="Barter M.E."/>
            <person name="Lindqvist C."/>
            <person name="Brody L.C."/>
            <person name="Mullikin J.C."/>
        </authorList>
    </citation>
    <scope>NUCLEOTIDE SEQUENCE [LARGE SCALE GENOMIC DNA]</scope>
</reference>
<name>A0A452SAP6_URSAM</name>
<evidence type="ECO:0000256" key="7">
    <source>
        <dbReference type="ARBA" id="ARBA00022837"/>
    </source>
</evidence>
<evidence type="ECO:0000256" key="14">
    <source>
        <dbReference type="ARBA" id="ARBA00023180"/>
    </source>
</evidence>
<evidence type="ECO:0000256" key="12">
    <source>
        <dbReference type="ARBA" id="ARBA00023136"/>
    </source>
</evidence>
<evidence type="ECO:0000313" key="18">
    <source>
        <dbReference type="Proteomes" id="UP000291022"/>
    </source>
</evidence>
<dbReference type="PANTHER" id="PTHR22803">
    <property type="entry name" value="MANNOSE, PHOSPHOLIPASE, LECTIN RECEPTOR RELATED"/>
    <property type="match status" value="1"/>
</dbReference>
<evidence type="ECO:0000256" key="6">
    <source>
        <dbReference type="ARBA" id="ARBA00022734"/>
    </source>
</evidence>
<comment type="subcellular location">
    <subcellularLocation>
        <location evidence="1">Cell membrane</location>
        <topology evidence="1">Single-pass type II membrane protein</topology>
    </subcellularLocation>
</comment>
<keyword evidence="5" id="KW-0479">Metal-binding</keyword>
<dbReference type="GO" id="GO:0042590">
    <property type="term" value="P:antigen processing and presentation of exogenous peptide antigen via MHC class I"/>
    <property type="evidence" value="ECO:0007669"/>
    <property type="project" value="Ensembl"/>
</dbReference>
<evidence type="ECO:0000259" key="16">
    <source>
        <dbReference type="PROSITE" id="PS50041"/>
    </source>
</evidence>
<dbReference type="GO" id="GO:0005886">
    <property type="term" value="C:plasma membrane"/>
    <property type="evidence" value="ECO:0007669"/>
    <property type="project" value="UniProtKB-SubCell"/>
</dbReference>
<dbReference type="AlphaFoldDB" id="A0A452SAP6"/>
<dbReference type="Gene3D" id="3.10.100.10">
    <property type="entry name" value="Mannose-Binding Protein A, subunit A"/>
    <property type="match status" value="1"/>
</dbReference>
<evidence type="ECO:0000256" key="15">
    <source>
        <dbReference type="SAM" id="Phobius"/>
    </source>
</evidence>
<dbReference type="InterPro" id="IPR050111">
    <property type="entry name" value="C-type_lectin/snaclec_domain"/>
</dbReference>
<evidence type="ECO:0000256" key="11">
    <source>
        <dbReference type="ARBA" id="ARBA00023130"/>
    </source>
</evidence>
<evidence type="ECO:0000256" key="5">
    <source>
        <dbReference type="ARBA" id="ARBA00022723"/>
    </source>
</evidence>
<keyword evidence="2" id="KW-1003">Cell membrane</keyword>